<evidence type="ECO:0000313" key="2">
    <source>
        <dbReference type="EMBL" id="ELK07614.1"/>
    </source>
</evidence>
<dbReference type="AlphaFoldDB" id="L5K7C0"/>
<reference evidence="3" key="1">
    <citation type="journal article" date="2013" name="Science">
        <title>Comparative analysis of bat genomes provides insight into the evolution of flight and immunity.</title>
        <authorList>
            <person name="Zhang G."/>
            <person name="Cowled C."/>
            <person name="Shi Z."/>
            <person name="Huang Z."/>
            <person name="Bishop-Lilly K.A."/>
            <person name="Fang X."/>
            <person name="Wynne J.W."/>
            <person name="Xiong Z."/>
            <person name="Baker M.L."/>
            <person name="Zhao W."/>
            <person name="Tachedjian M."/>
            <person name="Zhu Y."/>
            <person name="Zhou P."/>
            <person name="Jiang X."/>
            <person name="Ng J."/>
            <person name="Yang L."/>
            <person name="Wu L."/>
            <person name="Xiao J."/>
            <person name="Feng Y."/>
            <person name="Chen Y."/>
            <person name="Sun X."/>
            <person name="Zhang Y."/>
            <person name="Marsh G.A."/>
            <person name="Crameri G."/>
            <person name="Broder C.C."/>
            <person name="Frey K.G."/>
            <person name="Wang L.F."/>
            <person name="Wang J."/>
        </authorList>
    </citation>
    <scope>NUCLEOTIDE SEQUENCE [LARGE SCALE GENOMIC DNA]</scope>
</reference>
<feature type="region of interest" description="Disordered" evidence="1">
    <location>
        <begin position="22"/>
        <end position="45"/>
    </location>
</feature>
<dbReference type="InParanoid" id="L5K7C0"/>
<dbReference type="EMBL" id="KB030951">
    <property type="protein sequence ID" value="ELK07614.1"/>
    <property type="molecule type" value="Genomic_DNA"/>
</dbReference>
<accession>L5K7C0</accession>
<gene>
    <name evidence="2" type="ORF">PAL_GLEAN10013907</name>
</gene>
<name>L5K7C0_PTEAL</name>
<sequence>MLNSGEGQAARFLRKVEECQASARRASKGTPLQTNRSQRFTKTSKDLELNIRNPAYFNIFLNDSAEDKEEADNKSALWIQFRGWQMQPVIAFSMGTLTSLPSVYMDNGRLR</sequence>
<evidence type="ECO:0000256" key="1">
    <source>
        <dbReference type="SAM" id="MobiDB-lite"/>
    </source>
</evidence>
<keyword evidence="3" id="KW-1185">Reference proteome</keyword>
<organism evidence="2 3">
    <name type="scientific">Pteropus alecto</name>
    <name type="common">Black flying fox</name>
    <dbReference type="NCBI Taxonomy" id="9402"/>
    <lineage>
        <taxon>Eukaryota</taxon>
        <taxon>Metazoa</taxon>
        <taxon>Chordata</taxon>
        <taxon>Craniata</taxon>
        <taxon>Vertebrata</taxon>
        <taxon>Euteleostomi</taxon>
        <taxon>Mammalia</taxon>
        <taxon>Eutheria</taxon>
        <taxon>Laurasiatheria</taxon>
        <taxon>Chiroptera</taxon>
        <taxon>Yinpterochiroptera</taxon>
        <taxon>Pteropodoidea</taxon>
        <taxon>Pteropodidae</taxon>
        <taxon>Pteropodinae</taxon>
        <taxon>Pteropus</taxon>
    </lineage>
</organism>
<proteinExistence type="predicted"/>
<dbReference type="Proteomes" id="UP000010552">
    <property type="component" value="Unassembled WGS sequence"/>
</dbReference>
<protein>
    <submittedName>
        <fullName evidence="2">Uncharacterized protein</fullName>
    </submittedName>
</protein>
<feature type="compositionally biased region" description="Polar residues" evidence="1">
    <location>
        <begin position="30"/>
        <end position="41"/>
    </location>
</feature>
<evidence type="ECO:0000313" key="3">
    <source>
        <dbReference type="Proteomes" id="UP000010552"/>
    </source>
</evidence>